<accession>A0ABN6WTC5</accession>
<proteinExistence type="inferred from homology"/>
<feature type="active site" evidence="6">
    <location>
        <position position="328"/>
    </location>
</feature>
<dbReference type="PROSITE" id="PS01230">
    <property type="entry name" value="TRMA_1"/>
    <property type="match status" value="1"/>
</dbReference>
<dbReference type="PROSITE" id="PS01231">
    <property type="entry name" value="TRMA_2"/>
    <property type="match status" value="1"/>
</dbReference>
<dbReference type="Pfam" id="PF05958">
    <property type="entry name" value="tRNA_U5-meth_tr"/>
    <property type="match status" value="1"/>
</dbReference>
<evidence type="ECO:0000256" key="2">
    <source>
        <dbReference type="ARBA" id="ARBA00022679"/>
    </source>
</evidence>
<keyword evidence="3 5" id="KW-0949">S-adenosyl-L-methionine</keyword>
<feature type="binding site" evidence="5">
    <location>
        <position position="222"/>
    </location>
    <ligand>
        <name>S-adenosyl-L-methionine</name>
        <dbReference type="ChEBI" id="CHEBI:59789"/>
    </ligand>
</feature>
<feature type="binding site" evidence="5">
    <location>
        <position position="303"/>
    </location>
    <ligand>
        <name>S-adenosyl-L-methionine</name>
        <dbReference type="ChEBI" id="CHEBI:59789"/>
    </ligand>
</feature>
<dbReference type="EMBL" id="AP027370">
    <property type="protein sequence ID" value="BDY12208.1"/>
    <property type="molecule type" value="Genomic_DNA"/>
</dbReference>
<dbReference type="RefSeq" id="WP_286337410.1">
    <property type="nucleotide sequence ID" value="NZ_AP027370.1"/>
</dbReference>
<evidence type="ECO:0000313" key="7">
    <source>
        <dbReference type="EMBL" id="BDY12208.1"/>
    </source>
</evidence>
<dbReference type="HAMAP" id="MF_01011">
    <property type="entry name" value="RNA_methyltr_TrmA"/>
    <property type="match status" value="1"/>
</dbReference>
<dbReference type="InterPro" id="IPR030390">
    <property type="entry name" value="MeTrfase_TrmA_AS"/>
</dbReference>
<comment type="similarity">
    <text evidence="5">Belongs to the class I-like SAM-binding methyltransferase superfamily. RNA M5U methyltransferase family.</text>
</comment>
<dbReference type="NCBIfam" id="TIGR02143">
    <property type="entry name" value="trmA_only"/>
    <property type="match status" value="1"/>
</dbReference>
<feature type="binding site" evidence="5">
    <location>
        <position position="243"/>
    </location>
    <ligand>
        <name>S-adenosyl-L-methionine</name>
        <dbReference type="ChEBI" id="CHEBI:59789"/>
    </ligand>
</feature>
<reference evidence="7 8" key="1">
    <citation type="submission" date="2023-03" db="EMBL/GenBank/DDBJ databases">
        <title>Description of Hydrogenimonas sp. ISO32.</title>
        <authorList>
            <person name="Mino S."/>
            <person name="Fukazawa S."/>
            <person name="Sawabe T."/>
        </authorList>
    </citation>
    <scope>NUCLEOTIDE SEQUENCE [LARGE SCALE GENOMIC DNA]</scope>
    <source>
        <strain evidence="7 8">ISO32</strain>
    </source>
</reference>
<keyword evidence="1 5" id="KW-0489">Methyltransferase</keyword>
<dbReference type="InterPro" id="IPR011869">
    <property type="entry name" value="TrmA_MeTrfase"/>
</dbReference>
<evidence type="ECO:0000256" key="1">
    <source>
        <dbReference type="ARBA" id="ARBA00022603"/>
    </source>
</evidence>
<sequence length="370" mass="42679">MTCKHFGACGSCSLYTMPYEDQLKKKKEELAKLLEPFYRGETTPFASEDAHYRARAEYKIYHDEEGCHYAMRHLDKKSFVTLGECPMVAKPIEKRMWRLLDLVNGDETLENRLFGVEFLSTTTDEVLVTMLYHRKLDEAWIEKARYLEEELSAKIIGRSRKQKIVLSEEFVTETLCIEGKTYRYRHYEQSFTQPNPKVNEKMIGWAMAQARRYGRGDFCELYAGAGNFTIPLSTLFAHVIATEISKRSIHAALENCRLNGVENITFVRMSSEEFTEALEGKRTFTRLKEVDLDAFDIGTMLVDPPRAGLDEGTRKLIAKFDTIVYISCNPQTLARDLEELCRTHRVEDAALFDQFPYTSHMEAGVVLTKM</sequence>
<dbReference type="SUPFAM" id="SSF53335">
    <property type="entry name" value="S-adenosyl-L-methionine-dependent methyltransferases"/>
    <property type="match status" value="1"/>
</dbReference>
<dbReference type="CDD" id="cd02440">
    <property type="entry name" value="AdoMet_MTases"/>
    <property type="match status" value="1"/>
</dbReference>
<evidence type="ECO:0000256" key="4">
    <source>
        <dbReference type="ARBA" id="ARBA00022694"/>
    </source>
</evidence>
<name>A0ABN6WTC5_9BACT</name>
<feature type="binding site" evidence="5">
    <location>
        <position position="193"/>
    </location>
    <ligand>
        <name>S-adenosyl-L-methionine</name>
        <dbReference type="ChEBI" id="CHEBI:59789"/>
    </ligand>
</feature>
<evidence type="ECO:0000313" key="8">
    <source>
        <dbReference type="Proteomes" id="UP001321445"/>
    </source>
</evidence>
<dbReference type="Gene3D" id="2.40.50.1070">
    <property type="match status" value="1"/>
</dbReference>
<keyword evidence="8" id="KW-1185">Reference proteome</keyword>
<dbReference type="InterPro" id="IPR030391">
    <property type="entry name" value="MeTrfase_TrmA_CS"/>
</dbReference>
<dbReference type="Proteomes" id="UP001321445">
    <property type="component" value="Chromosome"/>
</dbReference>
<protein>
    <submittedName>
        <fullName evidence="7">tRNA/tmRNA (Uracil-C(5))-methyltransferase</fullName>
    </submittedName>
</protein>
<gene>
    <name evidence="7" type="primary">trmA</name>
    <name evidence="7" type="ORF">HCR_05200</name>
</gene>
<dbReference type="Gene3D" id="3.40.50.150">
    <property type="entry name" value="Vaccinia Virus protein VP39"/>
    <property type="match status" value="1"/>
</dbReference>
<dbReference type="InterPro" id="IPR029063">
    <property type="entry name" value="SAM-dependent_MTases_sf"/>
</dbReference>
<evidence type="ECO:0000256" key="3">
    <source>
        <dbReference type="ARBA" id="ARBA00022691"/>
    </source>
</evidence>
<keyword evidence="4" id="KW-0819">tRNA processing</keyword>
<feature type="active site" description="Nucleophile" evidence="5">
    <location>
        <position position="328"/>
    </location>
</feature>
<evidence type="ECO:0000256" key="5">
    <source>
        <dbReference type="PROSITE-ProRule" id="PRU01024"/>
    </source>
</evidence>
<organism evidence="7 8">
    <name type="scientific">Hydrogenimonas cancrithermarum</name>
    <dbReference type="NCBI Taxonomy" id="2993563"/>
    <lineage>
        <taxon>Bacteria</taxon>
        <taxon>Pseudomonadati</taxon>
        <taxon>Campylobacterota</taxon>
        <taxon>Epsilonproteobacteria</taxon>
        <taxon>Campylobacterales</taxon>
        <taxon>Hydrogenimonadaceae</taxon>
        <taxon>Hydrogenimonas</taxon>
    </lineage>
</organism>
<dbReference type="PROSITE" id="PS51687">
    <property type="entry name" value="SAM_MT_RNA_M5U"/>
    <property type="match status" value="1"/>
</dbReference>
<evidence type="ECO:0000256" key="6">
    <source>
        <dbReference type="PROSITE-ProRule" id="PRU10015"/>
    </source>
</evidence>
<dbReference type="PANTHER" id="PTHR47790">
    <property type="entry name" value="TRNA/TMRNA (URACIL-C(5))-METHYLTRANSFERASE"/>
    <property type="match status" value="1"/>
</dbReference>
<keyword evidence="2 5" id="KW-0808">Transferase</keyword>
<dbReference type="InterPro" id="IPR010280">
    <property type="entry name" value="U5_MeTrfase_fam"/>
</dbReference>
<dbReference type="PANTHER" id="PTHR47790:SF2">
    <property type="entry name" value="TRNA_TMRNA (URACIL-C(5))-METHYLTRANSFERASE"/>
    <property type="match status" value="1"/>
</dbReference>